<dbReference type="EC" id="3.4.17.21" evidence="16"/>
<reference evidence="20" key="4">
    <citation type="submission" date="2025-09" db="UniProtKB">
        <authorList>
            <consortium name="Ensembl"/>
        </authorList>
    </citation>
    <scope>IDENTIFICATION</scope>
</reference>
<reference evidence="21" key="1">
    <citation type="journal article" date="2002" name="Science">
        <title>The draft genome of Ciona intestinalis: insights into chordate and vertebrate origins.</title>
        <authorList>
            <person name="Dehal P."/>
            <person name="Satou Y."/>
            <person name="Campbell R.K."/>
            <person name="Chapman J."/>
            <person name="Degnan B."/>
            <person name="De Tomaso A."/>
            <person name="Davidson B."/>
            <person name="Di Gregorio A."/>
            <person name="Gelpke M."/>
            <person name="Goodstein D.M."/>
            <person name="Harafuji N."/>
            <person name="Hastings K.E."/>
            <person name="Ho I."/>
            <person name="Hotta K."/>
            <person name="Huang W."/>
            <person name="Kawashima T."/>
            <person name="Lemaire P."/>
            <person name="Martinez D."/>
            <person name="Meinertzhagen I.A."/>
            <person name="Necula S."/>
            <person name="Nonaka M."/>
            <person name="Putnam N."/>
            <person name="Rash S."/>
            <person name="Saiga H."/>
            <person name="Satake M."/>
            <person name="Terry A."/>
            <person name="Yamada L."/>
            <person name="Wang H.G."/>
            <person name="Awazu S."/>
            <person name="Azumi K."/>
            <person name="Boore J."/>
            <person name="Branno M."/>
            <person name="Chin-Bow S."/>
            <person name="DeSantis R."/>
            <person name="Doyle S."/>
            <person name="Francino P."/>
            <person name="Keys D.N."/>
            <person name="Haga S."/>
            <person name="Hayashi H."/>
            <person name="Hino K."/>
            <person name="Imai K.S."/>
            <person name="Inaba K."/>
            <person name="Kano S."/>
            <person name="Kobayashi K."/>
            <person name="Kobayashi M."/>
            <person name="Lee B.I."/>
            <person name="Makabe K.W."/>
            <person name="Manohar C."/>
            <person name="Matassi G."/>
            <person name="Medina M."/>
            <person name="Mochizuki Y."/>
            <person name="Mount S."/>
            <person name="Morishita T."/>
            <person name="Miura S."/>
            <person name="Nakayama A."/>
            <person name="Nishizaka S."/>
            <person name="Nomoto H."/>
            <person name="Ohta F."/>
            <person name="Oishi K."/>
            <person name="Rigoutsos I."/>
            <person name="Sano M."/>
            <person name="Sasaki A."/>
            <person name="Sasakura Y."/>
            <person name="Shoguchi E."/>
            <person name="Shin-i T."/>
            <person name="Spagnuolo A."/>
            <person name="Stainier D."/>
            <person name="Suzuki M.M."/>
            <person name="Tassy O."/>
            <person name="Takatori N."/>
            <person name="Tokuoka M."/>
            <person name="Yagi K."/>
            <person name="Yoshizaki F."/>
            <person name="Wada S."/>
            <person name="Zhang C."/>
            <person name="Hyatt P.D."/>
            <person name="Larimer F."/>
            <person name="Detter C."/>
            <person name="Doggett N."/>
            <person name="Glavina T."/>
            <person name="Hawkins T."/>
            <person name="Richardson P."/>
            <person name="Lucas S."/>
            <person name="Kohara Y."/>
            <person name="Levine M."/>
            <person name="Satoh N."/>
            <person name="Rokhsar D.S."/>
        </authorList>
    </citation>
    <scope>NUCLEOTIDE SEQUENCE [LARGE SCALE GENOMIC DNA]</scope>
</reference>
<dbReference type="Pfam" id="PF04253">
    <property type="entry name" value="TFR_dimer"/>
    <property type="match status" value="1"/>
</dbReference>
<keyword evidence="7" id="KW-0479">Metal-binding</keyword>
<keyword evidence="13 17" id="KW-0472">Membrane</keyword>
<keyword evidence="9" id="KW-0862">Zinc</keyword>
<evidence type="ECO:0000256" key="10">
    <source>
        <dbReference type="ARBA" id="ARBA00022968"/>
    </source>
</evidence>
<evidence type="ECO:0000256" key="1">
    <source>
        <dbReference type="ARBA" id="ARBA00001947"/>
    </source>
</evidence>
<accession>F6WKT2</accession>
<evidence type="ECO:0000256" key="3">
    <source>
        <dbReference type="ARBA" id="ARBA00005634"/>
    </source>
</evidence>
<evidence type="ECO:0000256" key="9">
    <source>
        <dbReference type="ARBA" id="ARBA00022833"/>
    </source>
</evidence>
<keyword evidence="21" id="KW-1185">Reference proteome</keyword>
<dbReference type="Gene3D" id="3.50.30.30">
    <property type="match status" value="1"/>
</dbReference>
<organism evidence="20 21">
    <name type="scientific">Ciona intestinalis</name>
    <name type="common">Transparent sea squirt</name>
    <name type="synonym">Ascidia intestinalis</name>
    <dbReference type="NCBI Taxonomy" id="7719"/>
    <lineage>
        <taxon>Eukaryota</taxon>
        <taxon>Metazoa</taxon>
        <taxon>Chordata</taxon>
        <taxon>Tunicata</taxon>
        <taxon>Ascidiacea</taxon>
        <taxon>Phlebobranchia</taxon>
        <taxon>Cionidae</taxon>
        <taxon>Ciona</taxon>
    </lineage>
</organism>
<dbReference type="FunFam" id="1.20.930.40:FF:000001">
    <property type="entry name" value="N-acetylated-alpha-linked acidic dipeptidase 2"/>
    <property type="match status" value="1"/>
</dbReference>
<dbReference type="InterPro" id="IPR039373">
    <property type="entry name" value="Peptidase_M28B"/>
</dbReference>
<keyword evidence="4" id="KW-0121">Carboxypeptidase</keyword>
<keyword evidence="14" id="KW-0325">Glycoprotein</keyword>
<evidence type="ECO:0000256" key="15">
    <source>
        <dbReference type="ARBA" id="ARBA00052003"/>
    </source>
</evidence>
<comment type="cofactor">
    <cofactor evidence="1">
        <name>Zn(2+)</name>
        <dbReference type="ChEBI" id="CHEBI:29105"/>
    </cofactor>
</comment>
<comment type="similarity">
    <text evidence="3">Belongs to the peptidase M28 family. M28B subfamily.</text>
</comment>
<dbReference type="InterPro" id="IPR046450">
    <property type="entry name" value="PA_dom_sf"/>
</dbReference>
<evidence type="ECO:0000256" key="14">
    <source>
        <dbReference type="ARBA" id="ARBA00023180"/>
    </source>
</evidence>
<keyword evidence="10" id="KW-0735">Signal-anchor</keyword>
<evidence type="ECO:0000256" key="12">
    <source>
        <dbReference type="ARBA" id="ARBA00023049"/>
    </source>
</evidence>
<dbReference type="InterPro" id="IPR007484">
    <property type="entry name" value="Peptidase_M28"/>
</dbReference>
<feature type="domain" description="Transferrin receptor-like dimerisation" evidence="18">
    <location>
        <begin position="621"/>
        <end position="738"/>
    </location>
</feature>
<dbReference type="Gene3D" id="1.20.930.40">
    <property type="entry name" value="Transferrin receptor-like, dimerisation domain"/>
    <property type="match status" value="1"/>
</dbReference>
<evidence type="ECO:0000256" key="4">
    <source>
        <dbReference type="ARBA" id="ARBA00022645"/>
    </source>
</evidence>
<reference evidence="20" key="2">
    <citation type="journal article" date="2008" name="Genome Biol.">
        <title>Improved genome assembly and evidence-based global gene model set for the chordate Ciona intestinalis: new insight into intron and operon populations.</title>
        <authorList>
            <person name="Satou Y."/>
            <person name="Mineta K."/>
            <person name="Ogasawara M."/>
            <person name="Sasakura Y."/>
            <person name="Shoguchi E."/>
            <person name="Ueno K."/>
            <person name="Yamada L."/>
            <person name="Matsumoto J."/>
            <person name="Wasserscheid J."/>
            <person name="Dewar K."/>
            <person name="Wiley G.B."/>
            <person name="Macmil S.L."/>
            <person name="Roe B.A."/>
            <person name="Zeller R.W."/>
            <person name="Hastings K.E."/>
            <person name="Lemaire P."/>
            <person name="Lindquist E."/>
            <person name="Endo T."/>
            <person name="Hotta K."/>
            <person name="Inaba K."/>
        </authorList>
    </citation>
    <scope>NUCLEOTIDE SEQUENCE [LARGE SCALE GENOMIC DNA]</scope>
    <source>
        <strain evidence="20">wild type</strain>
    </source>
</reference>
<comment type="subcellular location">
    <subcellularLocation>
        <location evidence="2">Membrane</location>
        <topology evidence="2">Single-pass type II membrane protein</topology>
    </subcellularLocation>
</comment>
<dbReference type="CDD" id="cd02121">
    <property type="entry name" value="PA_GCPII_like"/>
    <property type="match status" value="1"/>
</dbReference>
<evidence type="ECO:0000256" key="17">
    <source>
        <dbReference type="SAM" id="Phobius"/>
    </source>
</evidence>
<dbReference type="EMBL" id="EAAA01001172">
    <property type="status" value="NOT_ANNOTATED_CDS"/>
    <property type="molecule type" value="Genomic_DNA"/>
</dbReference>
<evidence type="ECO:0000259" key="18">
    <source>
        <dbReference type="Pfam" id="PF04253"/>
    </source>
</evidence>
<dbReference type="AlphaFoldDB" id="F6WKT2"/>
<evidence type="ECO:0000256" key="5">
    <source>
        <dbReference type="ARBA" id="ARBA00022670"/>
    </source>
</evidence>
<evidence type="ECO:0000256" key="11">
    <source>
        <dbReference type="ARBA" id="ARBA00022989"/>
    </source>
</evidence>
<evidence type="ECO:0000259" key="19">
    <source>
        <dbReference type="Pfam" id="PF04389"/>
    </source>
</evidence>
<keyword evidence="6 17" id="KW-0812">Transmembrane</keyword>
<dbReference type="HOGENOM" id="CLU_005688_3_2_1"/>
<sequence length="741" mass="83851">MKYGKLIALVVIALVVTGIAIVVGYYIGRNVQTESEKKNVDFDYDQNIRLEIIKGITTESIEETLIKFTEKPHHAGSLQEEKVLVNYVKETWEKYLDKVDIYPYNVLLSYPNTSDPNYLGILFPNGTETKKTNFTEENLVYGEMKKNILPAFLAYTPQGTVSGKMYYVNYARVEDFQELVDMNLNLTGAVCLARFGKLFRGRKVRNAEVFKCAGLAIFTDPIDYAGVRKHAWEPNQKDTGYPHNWWLPSGGFQRGTTKMYSGDPLTPDYPSIDGSYRLDENEVDLPKIPAQPISYRQAYEFMSILAGPQANDSWQAGLNVTYRVGGSFKAPYQNCKAKLHVGNYRTRKTIHNIIGKIRGWQEPDKYVMLGNHRDAWTFGGLDPSSGSAVVTEIVRVIGSAVKGGKWRPRRSILFCNWGAEEYGLIGSAEWVEQMGKQLLLNAVAYVNIDIAVNGNATFRAKATPSFTELIYNSTKSIRNPNQHELLWNRRTVYDTWLRKKPDPNNPSVPYIQTLRAGSDYKMLLHKCGIASVDIRYTFDEPVSSYPVYHSLHDTFDYFKRFIDPEFQYSKAIADISVDLVFKLSGLTVLPLSPLSYAEKLNQMSKILHENKGNVLKEHGIQLNDLNYAIRQFKNAAHQLNDAAQKITLTSDQTEIQLINDRLYKIDRGFLDFKGLPGNLDLLHVVFSPSKYLSSLGVHGFPGVTDAIQDAEAGLKPWKYVEKQISILRTHVLAAAGLMQEI</sequence>
<dbReference type="SUPFAM" id="SSF47672">
    <property type="entry name" value="Transferrin receptor-like dimerisation domain"/>
    <property type="match status" value="1"/>
</dbReference>
<reference evidence="20" key="3">
    <citation type="submission" date="2025-08" db="UniProtKB">
        <authorList>
            <consortium name="Ensembl"/>
        </authorList>
    </citation>
    <scope>IDENTIFICATION</scope>
</reference>
<dbReference type="CDD" id="cd08022">
    <property type="entry name" value="M28_PSMA_like"/>
    <property type="match status" value="1"/>
</dbReference>
<feature type="domain" description="Peptidase M28" evidence="19">
    <location>
        <begin position="352"/>
        <end position="558"/>
    </location>
</feature>
<dbReference type="GO" id="GO:0046872">
    <property type="term" value="F:metal ion binding"/>
    <property type="evidence" value="ECO:0007669"/>
    <property type="project" value="UniProtKB-KW"/>
</dbReference>
<evidence type="ECO:0000256" key="8">
    <source>
        <dbReference type="ARBA" id="ARBA00022801"/>
    </source>
</evidence>
<dbReference type="GO" id="GO:0006508">
    <property type="term" value="P:proteolysis"/>
    <property type="evidence" value="ECO:0007669"/>
    <property type="project" value="UniProtKB-KW"/>
</dbReference>
<evidence type="ECO:0000313" key="21">
    <source>
        <dbReference type="Proteomes" id="UP000008144"/>
    </source>
</evidence>
<dbReference type="Pfam" id="PF04389">
    <property type="entry name" value="Peptidase_M28"/>
    <property type="match status" value="1"/>
</dbReference>
<evidence type="ECO:0000256" key="6">
    <source>
        <dbReference type="ARBA" id="ARBA00022692"/>
    </source>
</evidence>
<proteinExistence type="inferred from homology"/>
<name>F6WKT2_CIOIN</name>
<dbReference type="SUPFAM" id="SSF53187">
    <property type="entry name" value="Zn-dependent exopeptidases"/>
    <property type="match status" value="1"/>
</dbReference>
<evidence type="ECO:0000256" key="7">
    <source>
        <dbReference type="ARBA" id="ARBA00022723"/>
    </source>
</evidence>
<protein>
    <recommendedName>
        <fullName evidence="16">glutamate carboxypeptidase II</fullName>
        <ecNumber evidence="16">3.4.17.21</ecNumber>
    </recommendedName>
</protein>
<dbReference type="GO" id="GO:0016020">
    <property type="term" value="C:membrane"/>
    <property type="evidence" value="ECO:0007669"/>
    <property type="project" value="UniProtKB-SubCell"/>
</dbReference>
<dbReference type="Gene3D" id="3.40.630.10">
    <property type="entry name" value="Zn peptidases"/>
    <property type="match status" value="1"/>
</dbReference>
<keyword evidence="12" id="KW-0482">Metalloprotease</keyword>
<dbReference type="GO" id="GO:0004181">
    <property type="term" value="F:metallocarboxypeptidase activity"/>
    <property type="evidence" value="ECO:0007669"/>
    <property type="project" value="UniProtKB-EC"/>
</dbReference>
<keyword evidence="5" id="KW-0645">Protease</keyword>
<dbReference type="InterPro" id="IPR007365">
    <property type="entry name" value="TFR-like_dimer_dom"/>
</dbReference>
<dbReference type="GO" id="GO:0004180">
    <property type="term" value="F:carboxypeptidase activity"/>
    <property type="evidence" value="ECO:0000318"/>
    <property type="project" value="GO_Central"/>
</dbReference>
<evidence type="ECO:0000256" key="16">
    <source>
        <dbReference type="ARBA" id="ARBA00066561"/>
    </source>
</evidence>
<dbReference type="SUPFAM" id="SSF52025">
    <property type="entry name" value="PA domain"/>
    <property type="match status" value="1"/>
</dbReference>
<evidence type="ECO:0000256" key="2">
    <source>
        <dbReference type="ARBA" id="ARBA00004606"/>
    </source>
</evidence>
<keyword evidence="8" id="KW-0378">Hydrolase</keyword>
<evidence type="ECO:0000256" key="13">
    <source>
        <dbReference type="ARBA" id="ARBA00023136"/>
    </source>
</evidence>
<comment type="catalytic activity">
    <reaction evidence="15">
        <text>Release of an unsubstituted, C-terminal glutamyl residue, typically from Ac-Asp-Glu or folylpoly-gamma-glutamates.</text>
        <dbReference type="EC" id="3.4.17.21"/>
    </reaction>
</comment>
<dbReference type="InParanoid" id="F6WKT2"/>
<dbReference type="FunFam" id="3.40.630.10:FF:000009">
    <property type="entry name" value="N-acetylated-alpha-linked acidic dipeptidase 2"/>
    <property type="match status" value="1"/>
</dbReference>
<dbReference type="FunFam" id="3.50.30.30:FF:000021">
    <property type="entry name" value="N-acetylated alpha-linked acidic dipeptidase-like 1"/>
    <property type="match status" value="1"/>
</dbReference>
<evidence type="ECO:0000313" key="20">
    <source>
        <dbReference type="Ensembl" id="ENSCINP00000010505.2"/>
    </source>
</evidence>
<dbReference type="PANTHER" id="PTHR10404">
    <property type="entry name" value="N-ACETYLATED-ALPHA-LINKED ACIDIC DIPEPTIDASE"/>
    <property type="match status" value="1"/>
</dbReference>
<dbReference type="InterPro" id="IPR036757">
    <property type="entry name" value="TFR-like_dimer_dom_sf"/>
</dbReference>
<dbReference type="Proteomes" id="UP000008144">
    <property type="component" value="Chromosome 14"/>
</dbReference>
<dbReference type="Ensembl" id="ENSCINT00000010505.2">
    <property type="protein sequence ID" value="ENSCINP00000010505.2"/>
    <property type="gene ID" value="ENSCING00000005093.2"/>
</dbReference>
<keyword evidence="11 17" id="KW-1133">Transmembrane helix</keyword>
<dbReference type="PANTHER" id="PTHR10404:SF81">
    <property type="entry name" value="N-ACETYLATED ALPHA-LINKED ACIDIC DIPEPTIDASE 2"/>
    <property type="match status" value="1"/>
</dbReference>
<feature type="transmembrane region" description="Helical" evidence="17">
    <location>
        <begin position="7"/>
        <end position="28"/>
    </location>
</feature>
<dbReference type="GeneTree" id="ENSGT01030000234598"/>